<accession>A0A8R1YBY0</accession>
<dbReference type="InterPro" id="IPR036919">
    <property type="entry name" value="Ribo_uL30_ferredoxin-like_sf"/>
</dbReference>
<accession>A0A2A6CEX5</accession>
<dbReference type="AlphaFoldDB" id="A0A2A6CEX5"/>
<organism evidence="1 2">
    <name type="scientific">Pristionchus pacificus</name>
    <name type="common">Parasitic nematode worm</name>
    <dbReference type="NCBI Taxonomy" id="54126"/>
    <lineage>
        <taxon>Eukaryota</taxon>
        <taxon>Metazoa</taxon>
        <taxon>Ecdysozoa</taxon>
        <taxon>Nematoda</taxon>
        <taxon>Chromadorea</taxon>
        <taxon>Rhabditida</taxon>
        <taxon>Rhabditina</taxon>
        <taxon>Diplogasteromorpha</taxon>
        <taxon>Diplogasteroidea</taxon>
        <taxon>Neodiplogasteridae</taxon>
        <taxon>Pristionchus</taxon>
    </lineage>
</organism>
<reference evidence="1" key="2">
    <citation type="submission" date="2022-06" db="UniProtKB">
        <authorList>
            <consortium name="EnsemblMetazoa"/>
        </authorList>
    </citation>
    <scope>IDENTIFICATION</scope>
    <source>
        <strain evidence="1">PS312</strain>
    </source>
</reference>
<dbReference type="EnsemblMetazoa" id="PPA08222.1">
    <property type="protein sequence ID" value="PPA08222.1"/>
    <property type="gene ID" value="WBGene00097776"/>
</dbReference>
<gene>
    <name evidence="1" type="primary">WBGene00097776</name>
</gene>
<dbReference type="SUPFAM" id="SSF55129">
    <property type="entry name" value="Ribosomal protein L30p/L7e"/>
    <property type="match status" value="1"/>
</dbReference>
<dbReference type="Proteomes" id="UP000005239">
    <property type="component" value="Unassembled WGS sequence"/>
</dbReference>
<sequence length="76" mass="8512">MTIIRVLTGNNGAFIKLNKATFTMLRIVDPCNKTLISFGPSVSLICKEDLVHEIFSVGPNFKKANNFLWPFKLSNP</sequence>
<proteinExistence type="predicted"/>
<keyword evidence="2" id="KW-1185">Reference proteome</keyword>
<evidence type="ECO:0000313" key="1">
    <source>
        <dbReference type="EnsemblMetazoa" id="PPA08222.1"/>
    </source>
</evidence>
<evidence type="ECO:0000313" key="2">
    <source>
        <dbReference type="Proteomes" id="UP000005239"/>
    </source>
</evidence>
<dbReference type="PANTHER" id="PTHR11524">
    <property type="entry name" value="60S RIBOSOMAL PROTEIN L7"/>
    <property type="match status" value="1"/>
</dbReference>
<dbReference type="InterPro" id="IPR039699">
    <property type="entry name" value="Ribosomal_uL30"/>
</dbReference>
<name>A0A2A6CEX5_PRIPA</name>
<dbReference type="OrthoDB" id="28644at2759"/>
<protein>
    <submittedName>
        <fullName evidence="1">Uncharacterized protein</fullName>
    </submittedName>
</protein>
<reference evidence="2" key="1">
    <citation type="journal article" date="2008" name="Nat. Genet.">
        <title>The Pristionchus pacificus genome provides a unique perspective on nematode lifestyle and parasitism.</title>
        <authorList>
            <person name="Dieterich C."/>
            <person name="Clifton S.W."/>
            <person name="Schuster L.N."/>
            <person name="Chinwalla A."/>
            <person name="Delehaunty K."/>
            <person name="Dinkelacker I."/>
            <person name="Fulton L."/>
            <person name="Fulton R."/>
            <person name="Godfrey J."/>
            <person name="Minx P."/>
            <person name="Mitreva M."/>
            <person name="Roeseler W."/>
            <person name="Tian H."/>
            <person name="Witte H."/>
            <person name="Yang S.P."/>
            <person name="Wilson R.K."/>
            <person name="Sommer R.J."/>
        </authorList>
    </citation>
    <scope>NUCLEOTIDE SEQUENCE [LARGE SCALE GENOMIC DNA]</scope>
    <source>
        <strain evidence="2">PS312</strain>
    </source>
</reference>
<dbReference type="PANTHER" id="PTHR11524:SF16">
    <property type="entry name" value="LARGE RIBOSOMAL SUBUNIT PROTEIN UL30"/>
    <property type="match status" value="1"/>
</dbReference>